<dbReference type="FunFam" id="3.30.565.10:FF:000023">
    <property type="entry name" value="PAS domain-containing sensor histidine kinase"/>
    <property type="match status" value="1"/>
</dbReference>
<dbReference type="GO" id="GO:0045121">
    <property type="term" value="C:membrane raft"/>
    <property type="evidence" value="ECO:0007669"/>
    <property type="project" value="UniProtKB-SubCell"/>
</dbReference>
<dbReference type="InterPro" id="IPR036890">
    <property type="entry name" value="HATPase_C_sf"/>
</dbReference>
<reference evidence="19 20" key="1">
    <citation type="submission" date="2019-02" db="EMBL/GenBank/DDBJ databases">
        <title>Arundinibacter roseus gen. nov., sp. nov., a new member of the family Cytophagaceae.</title>
        <authorList>
            <person name="Szuroczki S."/>
            <person name="Khayer B."/>
            <person name="Sproer C."/>
            <person name="Toumi M."/>
            <person name="Szabo A."/>
            <person name="Felfoldi T."/>
            <person name="Schumann P."/>
            <person name="Toth E."/>
        </authorList>
    </citation>
    <scope>NUCLEOTIDE SEQUENCE [LARGE SCALE GENOMIC DNA]</scope>
    <source>
        <strain evidence="19 20">DMA-k-7a</strain>
    </source>
</reference>
<dbReference type="CDD" id="cd00082">
    <property type="entry name" value="HisKA"/>
    <property type="match status" value="1"/>
</dbReference>
<dbReference type="PROSITE" id="PS00457">
    <property type="entry name" value="NA_SOLUT_SYMP_2"/>
    <property type="match status" value="1"/>
</dbReference>
<evidence type="ECO:0000256" key="9">
    <source>
        <dbReference type="ARBA" id="ARBA00022692"/>
    </source>
</evidence>
<comment type="similarity">
    <text evidence="4">Belongs to the sodium:solute symporter (SSF) (TC 2.A.21) family.</text>
</comment>
<dbReference type="Gene3D" id="1.20.1730.10">
    <property type="entry name" value="Sodium/glucose cotransporter"/>
    <property type="match status" value="1"/>
</dbReference>
<dbReference type="InterPro" id="IPR003661">
    <property type="entry name" value="HisK_dim/P_dom"/>
</dbReference>
<evidence type="ECO:0000256" key="15">
    <source>
        <dbReference type="ARBA" id="ARBA00023136"/>
    </source>
</evidence>
<evidence type="ECO:0000256" key="12">
    <source>
        <dbReference type="ARBA" id="ARBA00022840"/>
    </source>
</evidence>
<dbReference type="Gene3D" id="1.10.287.130">
    <property type="match status" value="1"/>
</dbReference>
<dbReference type="GO" id="GO:0005886">
    <property type="term" value="C:plasma membrane"/>
    <property type="evidence" value="ECO:0007669"/>
    <property type="project" value="UniProtKB-SubCell"/>
</dbReference>
<keyword evidence="16" id="KW-0175">Coiled coil</keyword>
<evidence type="ECO:0000256" key="3">
    <source>
        <dbReference type="ARBA" id="ARBA00004314"/>
    </source>
</evidence>
<evidence type="ECO:0000256" key="1">
    <source>
        <dbReference type="ARBA" id="ARBA00000085"/>
    </source>
</evidence>
<proteinExistence type="inferred from homology"/>
<dbReference type="SUPFAM" id="SSF47384">
    <property type="entry name" value="Homodimeric domain of signal transducing histidine kinase"/>
    <property type="match status" value="1"/>
</dbReference>
<evidence type="ECO:0000256" key="2">
    <source>
        <dbReference type="ARBA" id="ARBA00004236"/>
    </source>
</evidence>
<feature type="transmembrane region" description="Helical" evidence="17">
    <location>
        <begin position="6"/>
        <end position="24"/>
    </location>
</feature>
<keyword evidence="13 17" id="KW-1133">Transmembrane helix</keyword>
<dbReference type="InterPro" id="IPR003594">
    <property type="entry name" value="HATPase_dom"/>
</dbReference>
<keyword evidence="10" id="KW-0547">Nucleotide-binding</keyword>
<feature type="transmembrane region" description="Helical" evidence="17">
    <location>
        <begin position="330"/>
        <end position="363"/>
    </location>
</feature>
<dbReference type="PANTHER" id="PTHR43711">
    <property type="entry name" value="TWO-COMPONENT HISTIDINE KINASE"/>
    <property type="match status" value="1"/>
</dbReference>
<dbReference type="InterPro" id="IPR038377">
    <property type="entry name" value="Na/Glc_symporter_sf"/>
</dbReference>
<evidence type="ECO:0000256" key="5">
    <source>
        <dbReference type="ARBA" id="ARBA00012438"/>
    </source>
</evidence>
<dbReference type="RefSeq" id="WP_132114466.1">
    <property type="nucleotide sequence ID" value="NZ_SMJU01000002.1"/>
</dbReference>
<comment type="subcellular location">
    <subcellularLocation>
        <location evidence="2">Cell membrane</location>
    </subcellularLocation>
    <subcellularLocation>
        <location evidence="3">Membrane raft</location>
        <topology evidence="3">Multi-pass membrane protein</topology>
    </subcellularLocation>
</comment>
<dbReference type="InterPro" id="IPR001734">
    <property type="entry name" value="Na/solute_symporter"/>
</dbReference>
<dbReference type="AlphaFoldDB" id="A0A4R4KLX2"/>
<feature type="coiled-coil region" evidence="16">
    <location>
        <begin position="635"/>
        <end position="669"/>
    </location>
</feature>
<feature type="transmembrane region" description="Helical" evidence="17">
    <location>
        <begin position="416"/>
        <end position="437"/>
    </location>
</feature>
<evidence type="ECO:0000313" key="19">
    <source>
        <dbReference type="EMBL" id="TDB67962.1"/>
    </source>
</evidence>
<dbReference type="GO" id="GO:0022857">
    <property type="term" value="F:transmembrane transporter activity"/>
    <property type="evidence" value="ECO:0007669"/>
    <property type="project" value="InterPro"/>
</dbReference>
<evidence type="ECO:0000256" key="7">
    <source>
        <dbReference type="ARBA" id="ARBA00022553"/>
    </source>
</evidence>
<keyword evidence="14" id="KW-0902">Two-component regulatory system</keyword>
<evidence type="ECO:0000256" key="11">
    <source>
        <dbReference type="ARBA" id="ARBA00022777"/>
    </source>
</evidence>
<evidence type="ECO:0000256" key="13">
    <source>
        <dbReference type="ARBA" id="ARBA00022989"/>
    </source>
</evidence>
<dbReference type="InterPro" id="IPR004358">
    <property type="entry name" value="Sig_transdc_His_kin-like_C"/>
</dbReference>
<keyword evidence="9 17" id="KW-0812">Transmembrane</keyword>
<evidence type="ECO:0000313" key="20">
    <source>
        <dbReference type="Proteomes" id="UP000295706"/>
    </source>
</evidence>
<keyword evidence="11 19" id="KW-0418">Kinase</keyword>
<evidence type="ECO:0000259" key="18">
    <source>
        <dbReference type="PROSITE" id="PS50109"/>
    </source>
</evidence>
<dbReference type="PROSITE" id="PS50283">
    <property type="entry name" value="NA_SOLUT_SYMP_3"/>
    <property type="match status" value="1"/>
</dbReference>
<dbReference type="FunFam" id="1.10.287.130:FF:000001">
    <property type="entry name" value="Two-component sensor histidine kinase"/>
    <property type="match status" value="1"/>
</dbReference>
<feature type="transmembrane region" description="Helical" evidence="17">
    <location>
        <begin position="161"/>
        <end position="178"/>
    </location>
</feature>
<feature type="transmembrane region" description="Helical" evidence="17">
    <location>
        <begin position="67"/>
        <end position="86"/>
    </location>
</feature>
<dbReference type="GO" id="GO:0005524">
    <property type="term" value="F:ATP binding"/>
    <property type="evidence" value="ECO:0007669"/>
    <property type="project" value="UniProtKB-KW"/>
</dbReference>
<feature type="transmembrane region" description="Helical" evidence="17">
    <location>
        <begin position="444"/>
        <end position="471"/>
    </location>
</feature>
<dbReference type="Pfam" id="PF02518">
    <property type="entry name" value="HATPase_c"/>
    <property type="match status" value="1"/>
</dbReference>
<feature type="transmembrane region" description="Helical" evidence="17">
    <location>
        <begin position="36"/>
        <end position="55"/>
    </location>
</feature>
<dbReference type="PANTHER" id="PTHR43711:SF1">
    <property type="entry name" value="HISTIDINE KINASE 1"/>
    <property type="match status" value="1"/>
</dbReference>
<feature type="transmembrane region" description="Helical" evidence="17">
    <location>
        <begin position="115"/>
        <end position="133"/>
    </location>
</feature>
<dbReference type="CDD" id="cd10322">
    <property type="entry name" value="SLC5sbd"/>
    <property type="match status" value="1"/>
</dbReference>
<dbReference type="PRINTS" id="PR00344">
    <property type="entry name" value="BCTRLSENSOR"/>
</dbReference>
<accession>A0A4R4KLX2</accession>
<evidence type="ECO:0000256" key="10">
    <source>
        <dbReference type="ARBA" id="ARBA00022741"/>
    </source>
</evidence>
<dbReference type="InterPro" id="IPR036097">
    <property type="entry name" value="HisK_dim/P_sf"/>
</dbReference>
<feature type="transmembrane region" description="Helical" evidence="17">
    <location>
        <begin position="384"/>
        <end position="404"/>
    </location>
</feature>
<gene>
    <name evidence="19" type="ORF">EZE20_03280</name>
</gene>
<feature type="transmembrane region" description="Helical" evidence="17">
    <location>
        <begin position="190"/>
        <end position="217"/>
    </location>
</feature>
<evidence type="ECO:0000256" key="4">
    <source>
        <dbReference type="ARBA" id="ARBA00006434"/>
    </source>
</evidence>
<keyword evidence="6" id="KW-1003">Cell membrane</keyword>
<comment type="caution">
    <text evidence="19">The sequence shown here is derived from an EMBL/GenBank/DDBJ whole genome shotgun (WGS) entry which is preliminary data.</text>
</comment>
<dbReference type="InterPro" id="IPR050736">
    <property type="entry name" value="Sensor_HK_Regulatory"/>
</dbReference>
<keyword evidence="20" id="KW-1185">Reference proteome</keyword>
<evidence type="ECO:0000256" key="17">
    <source>
        <dbReference type="SAM" id="Phobius"/>
    </source>
</evidence>
<sequence length="906" mass="101408">MENYVLIGGLFAYLGLLFGIAYFAEKRSQAGHSLVNNPYVYALSLAVYCTAWTYYGSVGNAATQGPAFLTTYLGPLIMMPLWWIILRKMIRISKIQRISSIADFISARYGKSKSLGMLVTGICMLVIVPYISLQLKAISLSFYSISSHQVLVDERTILQDIAFYSTLFLALFTILFGARRIETTERHEGLVMAIALESLVKLVAFVTIGVFVTYGVFNGFGDIFTKAARHPEWQKLLTLDSDSGLNDWFWQLLLAMATILFLPRQFQMAVVENVNENHLRKALWIFPLYLLLINFFVVPIALGGNILFEGQAVNADNYVLAIPLFFNQDLMAMFSFLGGFAAATGMIIVETTALSVMLSNNLLLPLILSHPRWRSSLAEGSVSLVLIIRRVSIAVLLLIAYLYYDRVVAASPLVSIGLVSFVGVAQFAPAMIGGLFWKRGNRTGAILGLVGGILVWMYTLVVPTLVSAGFLPQSILIEGPFQLHWLRPDSLLGLNGLSPIAHALFWSLLVNCGFYIWGALRFSQDSLEHSQAVLFVDVFTYSEKMTGSVSWQGQVLITDIESLLSAFLGKERSFRLMAFLKRRYGLDTRNPFAEPQLVTYAEQVLAGAIGTASARIMVSSVTKEERITVQEVVYMLKESQELIALNRKLDRTSKELKRAGKKLSLANEKLKKVDKYREEFISTVTHEIRTPLTSIRAFSEILYDNPDMGSEEKEQFLGTIIKESERLTRLINQVLDLEKIESGKANLIFEPCHMPDIIREVMDSLSQLAHEKGIKIESKFKSRQSLFRGDRDRMTQVLINLVSNAIKFCEKDKGYISVESWEIGTTIWVSVIDNGPGIEGHFQSRIFEKFYQAQDKRSKKPSGSGLGLAITKKIIELHQGTISVESKPGFGACFLFQIPTQPEHNP</sequence>
<feature type="transmembrane region" description="Helical" evidence="17">
    <location>
        <begin position="248"/>
        <end position="271"/>
    </location>
</feature>
<dbReference type="GO" id="GO:0000155">
    <property type="term" value="F:phosphorelay sensor kinase activity"/>
    <property type="evidence" value="ECO:0007669"/>
    <property type="project" value="InterPro"/>
</dbReference>
<keyword evidence="15 17" id="KW-0472">Membrane</keyword>
<dbReference type="SMART" id="SM00387">
    <property type="entry name" value="HATPase_c"/>
    <property type="match status" value="1"/>
</dbReference>
<dbReference type="EC" id="2.7.13.3" evidence="5"/>
<feature type="domain" description="Histidine kinase" evidence="18">
    <location>
        <begin position="683"/>
        <end position="902"/>
    </location>
</feature>
<keyword evidence="12" id="KW-0067">ATP-binding</keyword>
<dbReference type="Pfam" id="PF00512">
    <property type="entry name" value="HisKA"/>
    <property type="match status" value="1"/>
</dbReference>
<dbReference type="EMBL" id="SMJU01000002">
    <property type="protein sequence ID" value="TDB67962.1"/>
    <property type="molecule type" value="Genomic_DNA"/>
</dbReference>
<feature type="transmembrane region" description="Helical" evidence="17">
    <location>
        <begin position="283"/>
        <end position="308"/>
    </location>
</feature>
<evidence type="ECO:0000256" key="8">
    <source>
        <dbReference type="ARBA" id="ARBA00022679"/>
    </source>
</evidence>
<keyword evidence="8" id="KW-0808">Transferase</keyword>
<evidence type="ECO:0000256" key="16">
    <source>
        <dbReference type="SAM" id="Coils"/>
    </source>
</evidence>
<dbReference type="Gene3D" id="3.30.565.10">
    <property type="entry name" value="Histidine kinase-like ATPase, C-terminal domain"/>
    <property type="match status" value="1"/>
</dbReference>
<evidence type="ECO:0000256" key="6">
    <source>
        <dbReference type="ARBA" id="ARBA00022475"/>
    </source>
</evidence>
<comment type="catalytic activity">
    <reaction evidence="1">
        <text>ATP + protein L-histidine = ADP + protein N-phospho-L-histidine.</text>
        <dbReference type="EC" id="2.7.13.3"/>
    </reaction>
</comment>
<name>A0A4R4KLX2_9BACT</name>
<dbReference type="Proteomes" id="UP000295706">
    <property type="component" value="Unassembled WGS sequence"/>
</dbReference>
<evidence type="ECO:0000256" key="14">
    <source>
        <dbReference type="ARBA" id="ARBA00023012"/>
    </source>
</evidence>
<dbReference type="InterPro" id="IPR005467">
    <property type="entry name" value="His_kinase_dom"/>
</dbReference>
<dbReference type="OrthoDB" id="9764438at2"/>
<dbReference type="SUPFAM" id="SSF55874">
    <property type="entry name" value="ATPase domain of HSP90 chaperone/DNA topoisomerase II/histidine kinase"/>
    <property type="match status" value="1"/>
</dbReference>
<keyword evidence="7" id="KW-0597">Phosphoprotein</keyword>
<dbReference type="InterPro" id="IPR018212">
    <property type="entry name" value="Na/solute_symporter_CS"/>
</dbReference>
<protein>
    <recommendedName>
        <fullName evidence="5">histidine kinase</fullName>
        <ecNumber evidence="5">2.7.13.3</ecNumber>
    </recommendedName>
</protein>
<dbReference type="SMART" id="SM00388">
    <property type="entry name" value="HisKA"/>
    <property type="match status" value="1"/>
</dbReference>
<organism evidence="19 20">
    <name type="scientific">Arundinibacter roseus</name>
    <dbReference type="NCBI Taxonomy" id="2070510"/>
    <lineage>
        <taxon>Bacteria</taxon>
        <taxon>Pseudomonadati</taxon>
        <taxon>Bacteroidota</taxon>
        <taxon>Cytophagia</taxon>
        <taxon>Cytophagales</taxon>
        <taxon>Spirosomataceae</taxon>
        <taxon>Arundinibacter</taxon>
    </lineage>
</organism>
<dbReference type="PROSITE" id="PS50109">
    <property type="entry name" value="HIS_KIN"/>
    <property type="match status" value="1"/>
</dbReference>